<dbReference type="PRINTS" id="PR00080">
    <property type="entry name" value="SDRFAMILY"/>
</dbReference>
<gene>
    <name evidence="2" type="ORF">METZ01_LOCUS197765</name>
</gene>
<dbReference type="PROSITE" id="PS51257">
    <property type="entry name" value="PROKAR_LIPOPROTEIN"/>
    <property type="match status" value="1"/>
</dbReference>
<evidence type="ECO:0008006" key="3">
    <source>
        <dbReference type="Google" id="ProtNLM"/>
    </source>
</evidence>
<dbReference type="PRINTS" id="PR00081">
    <property type="entry name" value="GDHRDH"/>
</dbReference>
<dbReference type="PANTHER" id="PTHR42760">
    <property type="entry name" value="SHORT-CHAIN DEHYDROGENASES/REDUCTASES FAMILY MEMBER"/>
    <property type="match status" value="1"/>
</dbReference>
<dbReference type="EMBL" id="UINC01042370">
    <property type="protein sequence ID" value="SVB44911.1"/>
    <property type="molecule type" value="Genomic_DNA"/>
</dbReference>
<dbReference type="AlphaFoldDB" id="A0A382E4I2"/>
<dbReference type="InterPro" id="IPR036291">
    <property type="entry name" value="NAD(P)-bd_dom_sf"/>
</dbReference>
<sequence length="258" mass="26827">MNSNPEKEGRLKGKVALVTGASSGIGQSCVARFIEEGARVVASDISTSDIGNYSNDSVVTFEGDVTSNSDSEAMVEMALSAFGGLHIVVNSAGVSGRNALPETTDPESIWDRVVEVNLKGTYLVSWHSVPVIERSGGGSIVNLASIMGLVGYPRGLGGGFNAYPPSKGGVVLFTKTLANDLAKNGIRVNCLCPGYVETSLTESLTGDADTNEYLKSLHPMGRLGRPDEIANAALFLASDEASFITGSSLVIDGGYTAQ</sequence>
<name>A0A382E4I2_9ZZZZ</name>
<organism evidence="2">
    <name type="scientific">marine metagenome</name>
    <dbReference type="NCBI Taxonomy" id="408172"/>
    <lineage>
        <taxon>unclassified sequences</taxon>
        <taxon>metagenomes</taxon>
        <taxon>ecological metagenomes</taxon>
    </lineage>
</organism>
<dbReference type="NCBIfam" id="NF005559">
    <property type="entry name" value="PRK07231.1"/>
    <property type="match status" value="1"/>
</dbReference>
<dbReference type="InterPro" id="IPR002347">
    <property type="entry name" value="SDR_fam"/>
</dbReference>
<evidence type="ECO:0000313" key="2">
    <source>
        <dbReference type="EMBL" id="SVB44911.1"/>
    </source>
</evidence>
<reference evidence="2" key="1">
    <citation type="submission" date="2018-05" db="EMBL/GenBank/DDBJ databases">
        <authorList>
            <person name="Lanie J.A."/>
            <person name="Ng W.-L."/>
            <person name="Kazmierczak K.M."/>
            <person name="Andrzejewski T.M."/>
            <person name="Davidsen T.M."/>
            <person name="Wayne K.J."/>
            <person name="Tettelin H."/>
            <person name="Glass J.I."/>
            <person name="Rusch D."/>
            <person name="Podicherti R."/>
            <person name="Tsui H.-C.T."/>
            <person name="Winkler M.E."/>
        </authorList>
    </citation>
    <scope>NUCLEOTIDE SEQUENCE</scope>
</reference>
<accession>A0A382E4I2</accession>
<dbReference type="SUPFAM" id="SSF51735">
    <property type="entry name" value="NAD(P)-binding Rossmann-fold domains"/>
    <property type="match status" value="1"/>
</dbReference>
<proteinExistence type="inferred from homology"/>
<dbReference type="FunFam" id="3.40.50.720:FF:000084">
    <property type="entry name" value="Short-chain dehydrogenase reductase"/>
    <property type="match status" value="1"/>
</dbReference>
<dbReference type="Gene3D" id="3.40.50.720">
    <property type="entry name" value="NAD(P)-binding Rossmann-like Domain"/>
    <property type="match status" value="1"/>
</dbReference>
<protein>
    <recommendedName>
        <fullName evidence="3">Short-chain dehydrogenase</fullName>
    </recommendedName>
</protein>
<comment type="similarity">
    <text evidence="1">Belongs to the short-chain dehydrogenases/reductases (SDR) family.</text>
</comment>
<dbReference type="Pfam" id="PF13561">
    <property type="entry name" value="adh_short_C2"/>
    <property type="match status" value="1"/>
</dbReference>
<evidence type="ECO:0000256" key="1">
    <source>
        <dbReference type="ARBA" id="ARBA00006484"/>
    </source>
</evidence>
<dbReference type="GO" id="GO:0016616">
    <property type="term" value="F:oxidoreductase activity, acting on the CH-OH group of donors, NAD or NADP as acceptor"/>
    <property type="evidence" value="ECO:0007669"/>
    <property type="project" value="TreeGrafter"/>
</dbReference>